<dbReference type="Proteomes" id="UP001353858">
    <property type="component" value="Unassembled WGS sequence"/>
</dbReference>
<evidence type="ECO:0000313" key="2">
    <source>
        <dbReference type="Proteomes" id="UP001353858"/>
    </source>
</evidence>
<keyword evidence="2" id="KW-1185">Reference proteome</keyword>
<protein>
    <submittedName>
        <fullName evidence="1">Uncharacterized protein</fullName>
    </submittedName>
</protein>
<gene>
    <name evidence="1" type="ORF">RN001_005703</name>
</gene>
<dbReference type="EMBL" id="JARPUR010000002">
    <property type="protein sequence ID" value="KAK4882384.1"/>
    <property type="molecule type" value="Genomic_DNA"/>
</dbReference>
<organism evidence="1 2">
    <name type="scientific">Aquatica leii</name>
    <dbReference type="NCBI Taxonomy" id="1421715"/>
    <lineage>
        <taxon>Eukaryota</taxon>
        <taxon>Metazoa</taxon>
        <taxon>Ecdysozoa</taxon>
        <taxon>Arthropoda</taxon>
        <taxon>Hexapoda</taxon>
        <taxon>Insecta</taxon>
        <taxon>Pterygota</taxon>
        <taxon>Neoptera</taxon>
        <taxon>Endopterygota</taxon>
        <taxon>Coleoptera</taxon>
        <taxon>Polyphaga</taxon>
        <taxon>Elateriformia</taxon>
        <taxon>Elateroidea</taxon>
        <taxon>Lampyridae</taxon>
        <taxon>Luciolinae</taxon>
        <taxon>Aquatica</taxon>
    </lineage>
</organism>
<sequence>MNCNENVENNGIKNLYEDDNSHSIHDVESLIQTEKAAHSRKNKVTYKKSKMLDLRPFQKRRKKCTITCNNVGDTTENKIVELKNTQMYEHLEGSTTLLLRKPHLLIQNENNNRAEQCFTATAKLYHQLLCTRPVTRRVIKENNVVCSYWALHRIRVEGLYDTLEKARKVAQSQDYTSTEELPRIRKNPKKNMFHQRFHQKMKVM</sequence>
<name>A0AAN7PCQ4_9COLE</name>
<evidence type="ECO:0000313" key="1">
    <source>
        <dbReference type="EMBL" id="KAK4882384.1"/>
    </source>
</evidence>
<accession>A0AAN7PCQ4</accession>
<proteinExistence type="predicted"/>
<reference evidence="2" key="1">
    <citation type="submission" date="2023-01" db="EMBL/GenBank/DDBJ databases">
        <title>Key to firefly adult light organ development and bioluminescence: homeobox transcription factors regulate luciferase expression and transportation to peroxisome.</title>
        <authorList>
            <person name="Fu X."/>
        </authorList>
    </citation>
    <scope>NUCLEOTIDE SEQUENCE [LARGE SCALE GENOMIC DNA]</scope>
</reference>
<comment type="caution">
    <text evidence="1">The sequence shown here is derived from an EMBL/GenBank/DDBJ whole genome shotgun (WGS) entry which is preliminary data.</text>
</comment>
<dbReference type="AlphaFoldDB" id="A0AAN7PCQ4"/>